<accession>A0AAF0CS92</accession>
<keyword evidence="9" id="KW-0472">Membrane</keyword>
<evidence type="ECO:0000256" key="3">
    <source>
        <dbReference type="ARBA" id="ARBA00022448"/>
    </source>
</evidence>
<dbReference type="SUPFAM" id="SSF74653">
    <property type="entry name" value="TolA/TonB C-terminal domain"/>
    <property type="match status" value="1"/>
</dbReference>
<evidence type="ECO:0000256" key="1">
    <source>
        <dbReference type="ARBA" id="ARBA00004383"/>
    </source>
</evidence>
<dbReference type="Proteomes" id="UP001218638">
    <property type="component" value="Chromosome"/>
</dbReference>
<dbReference type="GO" id="GO:0055085">
    <property type="term" value="P:transmembrane transport"/>
    <property type="evidence" value="ECO:0007669"/>
    <property type="project" value="InterPro"/>
</dbReference>
<name>A0AAF0CS92_9BACT</name>
<dbReference type="InterPro" id="IPR051045">
    <property type="entry name" value="TonB-dependent_transducer"/>
</dbReference>
<feature type="region of interest" description="Disordered" evidence="10">
    <location>
        <begin position="63"/>
        <end position="91"/>
    </location>
</feature>
<evidence type="ECO:0000256" key="4">
    <source>
        <dbReference type="ARBA" id="ARBA00022475"/>
    </source>
</evidence>
<reference evidence="12" key="1">
    <citation type="submission" date="2023-03" db="EMBL/GenBank/DDBJ databases">
        <title>Lomoglobus Profundus gen. nov., sp. nov., a novel member of the phylum Verrucomicrobia, isolated from deep-marine sediment of South China Sea.</title>
        <authorList>
            <person name="Ahmad T."/>
            <person name="Ishaq S.E."/>
            <person name="Wang F."/>
        </authorList>
    </citation>
    <scope>NUCLEOTIDE SEQUENCE</scope>
    <source>
        <strain evidence="12">LMO-M01</strain>
    </source>
</reference>
<evidence type="ECO:0000256" key="9">
    <source>
        <dbReference type="ARBA" id="ARBA00023136"/>
    </source>
</evidence>
<evidence type="ECO:0000256" key="2">
    <source>
        <dbReference type="ARBA" id="ARBA00006555"/>
    </source>
</evidence>
<evidence type="ECO:0000259" key="11">
    <source>
        <dbReference type="PROSITE" id="PS52015"/>
    </source>
</evidence>
<protein>
    <submittedName>
        <fullName evidence="12">TonB family protein</fullName>
    </submittedName>
</protein>
<keyword evidence="8" id="KW-1133">Transmembrane helix</keyword>
<comment type="subcellular location">
    <subcellularLocation>
        <location evidence="1">Cell inner membrane</location>
        <topology evidence="1">Single-pass membrane protein</topology>
        <orientation evidence="1">Periplasmic side</orientation>
    </subcellularLocation>
</comment>
<keyword evidence="6" id="KW-0812">Transmembrane</keyword>
<dbReference type="EMBL" id="CP119075">
    <property type="protein sequence ID" value="WED67087.1"/>
    <property type="molecule type" value="Genomic_DNA"/>
</dbReference>
<evidence type="ECO:0000256" key="6">
    <source>
        <dbReference type="ARBA" id="ARBA00022692"/>
    </source>
</evidence>
<dbReference type="Gene3D" id="3.30.1150.10">
    <property type="match status" value="1"/>
</dbReference>
<evidence type="ECO:0000256" key="7">
    <source>
        <dbReference type="ARBA" id="ARBA00022927"/>
    </source>
</evidence>
<evidence type="ECO:0000256" key="8">
    <source>
        <dbReference type="ARBA" id="ARBA00022989"/>
    </source>
</evidence>
<sequence length="222" mass="24318">MKSSFTLPVIIAASSHALFLFGFNSRKVASSMPLPLEPVERITVYPIEFIEPDEPENVFDAAEAPAASDRTSHAGEFAPDPTNSPDLPPPALPERIPTVIPTFGQKLQPPRPGNGGSWLERGVEAGVFHASGLDREPRATFRMSPRYPDTMRRAGIEESVVVEFIVGLDGRVIEAKAATNARREFAAAAERAVQRWRFEPGKRHGKVVSFRMSVPIVFSLGE</sequence>
<keyword evidence="3" id="KW-0813">Transport</keyword>
<keyword evidence="7" id="KW-0653">Protein transport</keyword>
<dbReference type="AlphaFoldDB" id="A0AAF0CS92"/>
<comment type="similarity">
    <text evidence="2">Belongs to the TonB family.</text>
</comment>
<dbReference type="PANTHER" id="PTHR33446">
    <property type="entry name" value="PROTEIN TONB-RELATED"/>
    <property type="match status" value="1"/>
</dbReference>
<evidence type="ECO:0000256" key="10">
    <source>
        <dbReference type="SAM" id="MobiDB-lite"/>
    </source>
</evidence>
<gene>
    <name evidence="12" type="ORF">PXH66_09510</name>
</gene>
<proteinExistence type="inferred from homology"/>
<dbReference type="InterPro" id="IPR037682">
    <property type="entry name" value="TonB_C"/>
</dbReference>
<evidence type="ECO:0000313" key="12">
    <source>
        <dbReference type="EMBL" id="WED67087.1"/>
    </source>
</evidence>
<dbReference type="GO" id="GO:0005886">
    <property type="term" value="C:plasma membrane"/>
    <property type="evidence" value="ECO:0007669"/>
    <property type="project" value="UniProtKB-SubCell"/>
</dbReference>
<keyword evidence="4" id="KW-1003">Cell membrane</keyword>
<keyword evidence="5" id="KW-0997">Cell inner membrane</keyword>
<evidence type="ECO:0000313" key="13">
    <source>
        <dbReference type="Proteomes" id="UP001218638"/>
    </source>
</evidence>
<dbReference type="RefSeq" id="WP_330931350.1">
    <property type="nucleotide sequence ID" value="NZ_CP119075.1"/>
</dbReference>
<dbReference type="Pfam" id="PF03544">
    <property type="entry name" value="TonB_C"/>
    <property type="match status" value="1"/>
</dbReference>
<dbReference type="KEGG" id="slom:PXH66_09510"/>
<dbReference type="NCBIfam" id="TIGR01352">
    <property type="entry name" value="tonB_Cterm"/>
    <property type="match status" value="1"/>
</dbReference>
<dbReference type="InterPro" id="IPR006260">
    <property type="entry name" value="TonB/TolA_C"/>
</dbReference>
<dbReference type="GO" id="GO:0015031">
    <property type="term" value="P:protein transport"/>
    <property type="evidence" value="ECO:0007669"/>
    <property type="project" value="UniProtKB-KW"/>
</dbReference>
<organism evidence="12 13">
    <name type="scientific">Synoicihabitans lomoniglobus</name>
    <dbReference type="NCBI Taxonomy" id="2909285"/>
    <lineage>
        <taxon>Bacteria</taxon>
        <taxon>Pseudomonadati</taxon>
        <taxon>Verrucomicrobiota</taxon>
        <taxon>Opitutia</taxon>
        <taxon>Opitutales</taxon>
        <taxon>Opitutaceae</taxon>
        <taxon>Synoicihabitans</taxon>
    </lineage>
</organism>
<keyword evidence="13" id="KW-1185">Reference proteome</keyword>
<dbReference type="PROSITE" id="PS52015">
    <property type="entry name" value="TONB_CTD"/>
    <property type="match status" value="1"/>
</dbReference>
<feature type="domain" description="TonB C-terminal" evidence="11">
    <location>
        <begin position="132"/>
        <end position="222"/>
    </location>
</feature>
<evidence type="ECO:0000256" key="5">
    <source>
        <dbReference type="ARBA" id="ARBA00022519"/>
    </source>
</evidence>